<proteinExistence type="predicted"/>
<comment type="caution">
    <text evidence="1">The sequence shown here is derived from an EMBL/GenBank/DDBJ whole genome shotgun (WGS) entry which is preliminary data.</text>
</comment>
<evidence type="ECO:0000313" key="1">
    <source>
        <dbReference type="EMBL" id="KAJ7526031.1"/>
    </source>
</evidence>
<evidence type="ECO:0000313" key="2">
    <source>
        <dbReference type="Proteomes" id="UP001162992"/>
    </source>
</evidence>
<accession>A0ACC2B8D0</accession>
<keyword evidence="2" id="KW-1185">Reference proteome</keyword>
<name>A0ACC2B8D0_DIPCM</name>
<protein>
    <submittedName>
        <fullName evidence="1">Uncharacterized protein</fullName>
    </submittedName>
</protein>
<organism evidence="1 2">
    <name type="scientific">Diphasiastrum complanatum</name>
    <name type="common">Issler's clubmoss</name>
    <name type="synonym">Lycopodium complanatum</name>
    <dbReference type="NCBI Taxonomy" id="34168"/>
    <lineage>
        <taxon>Eukaryota</taxon>
        <taxon>Viridiplantae</taxon>
        <taxon>Streptophyta</taxon>
        <taxon>Embryophyta</taxon>
        <taxon>Tracheophyta</taxon>
        <taxon>Lycopodiopsida</taxon>
        <taxon>Lycopodiales</taxon>
        <taxon>Lycopodiaceae</taxon>
        <taxon>Lycopodioideae</taxon>
        <taxon>Diphasiastrum</taxon>
    </lineage>
</organism>
<dbReference type="EMBL" id="CM055108">
    <property type="protein sequence ID" value="KAJ7526031.1"/>
    <property type="molecule type" value="Genomic_DNA"/>
</dbReference>
<dbReference type="Proteomes" id="UP001162992">
    <property type="component" value="Chromosome 17"/>
</dbReference>
<reference evidence="2" key="1">
    <citation type="journal article" date="2024" name="Proc. Natl. Acad. Sci. U.S.A.">
        <title>Extraordinary preservation of gene collinearity over three hundred million years revealed in homosporous lycophytes.</title>
        <authorList>
            <person name="Li C."/>
            <person name="Wickell D."/>
            <person name="Kuo L.Y."/>
            <person name="Chen X."/>
            <person name="Nie B."/>
            <person name="Liao X."/>
            <person name="Peng D."/>
            <person name="Ji J."/>
            <person name="Jenkins J."/>
            <person name="Williams M."/>
            <person name="Shu S."/>
            <person name="Plott C."/>
            <person name="Barry K."/>
            <person name="Rajasekar S."/>
            <person name="Grimwood J."/>
            <person name="Han X."/>
            <person name="Sun S."/>
            <person name="Hou Z."/>
            <person name="He W."/>
            <person name="Dai G."/>
            <person name="Sun C."/>
            <person name="Schmutz J."/>
            <person name="Leebens-Mack J.H."/>
            <person name="Li F.W."/>
            <person name="Wang L."/>
        </authorList>
    </citation>
    <scope>NUCLEOTIDE SEQUENCE [LARGE SCALE GENOMIC DNA]</scope>
    <source>
        <strain evidence="2">cv. PW_Plant_1</strain>
    </source>
</reference>
<sequence length="295" mass="33801">MALCRTRSYTYFSSSSSSSSSSYSFPPLLQLPFTSPLPVCLPSRNCLGFHSWALGNCPLSFPYGNATILSGSKGLRIPRDDALFGRNGAVICFSFRSLGWNAEESPYDMLGVEKHVTEEEIKIAYRQMAKQFHPDVYDGNGVLQGGETAEQRFIKIQAAYELLIDKEKRMEYDADHCNNPLKASKAWMEWVVKKKKAYEQRGEMAVTLWAEQQQREMSLKARRLSRFKVDPEEERKILAKEKQSAVENFEITLKRHTLVLKKRDILRKKAESAVKKKLVQQLLAEEGLELDDERF</sequence>
<gene>
    <name evidence="1" type="ORF">O6H91_17G078600</name>
</gene>